<dbReference type="EMBL" id="CABFNQ020000768">
    <property type="protein sequence ID" value="CAH0043191.1"/>
    <property type="molecule type" value="Genomic_DNA"/>
</dbReference>
<organism evidence="1 2">
    <name type="scientific">Clonostachys rhizophaga</name>
    <dbReference type="NCBI Taxonomy" id="160324"/>
    <lineage>
        <taxon>Eukaryota</taxon>
        <taxon>Fungi</taxon>
        <taxon>Dikarya</taxon>
        <taxon>Ascomycota</taxon>
        <taxon>Pezizomycotina</taxon>
        <taxon>Sordariomycetes</taxon>
        <taxon>Hypocreomycetidae</taxon>
        <taxon>Hypocreales</taxon>
        <taxon>Bionectriaceae</taxon>
        <taxon>Clonostachys</taxon>
    </lineage>
</organism>
<gene>
    <name evidence="1" type="ORF">CRHIZ90672A_00004976</name>
</gene>
<name>A0A9N9W0Z9_9HYPO</name>
<keyword evidence="2" id="KW-1185">Reference proteome</keyword>
<proteinExistence type="predicted"/>
<dbReference type="AlphaFoldDB" id="A0A9N9W0Z9"/>
<protein>
    <submittedName>
        <fullName evidence="1">Uncharacterized protein</fullName>
    </submittedName>
</protein>
<dbReference type="Proteomes" id="UP000696573">
    <property type="component" value="Unassembled WGS sequence"/>
</dbReference>
<evidence type="ECO:0000313" key="1">
    <source>
        <dbReference type="EMBL" id="CAH0043191.1"/>
    </source>
</evidence>
<reference evidence="1" key="1">
    <citation type="submission" date="2021-10" db="EMBL/GenBank/DDBJ databases">
        <authorList>
            <person name="Piombo E."/>
        </authorList>
    </citation>
    <scope>NUCLEOTIDE SEQUENCE</scope>
</reference>
<evidence type="ECO:0000313" key="2">
    <source>
        <dbReference type="Proteomes" id="UP000696573"/>
    </source>
</evidence>
<comment type="caution">
    <text evidence="1">The sequence shown here is derived from an EMBL/GenBank/DDBJ whole genome shotgun (WGS) entry which is preliminary data.</text>
</comment>
<sequence length="200" mass="22598">MNSSTWKPHGLIRTPQLEYYYQEARAPVDPNGNTAQDKEDKSIRLFAQLLAKYIFPGNDYAVVPGPTPSTQARKPSDLVVERCTTNMDFEVLCFVDAKKPTNIAAARVAYLEQQALSHCTEFLRANPTYKRAYACTVVGTHIRCWMVIPDCGGGVDMTGMWSWFQLGTFEHYMDVGLDANRAILERSFNQMRNVPPSRAH</sequence>
<accession>A0A9N9W0Z9</accession>
<dbReference type="OrthoDB" id="5126078at2759"/>